<name>A0A9N8W4E7_9GLOM</name>
<sequence length="215" mass="24492">MTIPTLMGLIHYKKGFSWSAVFVSFPWNINHTSIEHERRPTDKYRNPGTKKGTVGDLLITNRRKHHFAHEEVGIDSPIRQAKPAPLHKGCVRAVFQDNDDEKKQLVKRRRRNSATGNERSCLTTLTEDEMPCRLSSTLATASTYQVYGAGQFVIVATQAYERKDDDFSIKEMIDIIVKEKPSKMKKVTSNAANDVLTKYMEPTKQDEDGDGLRTY</sequence>
<keyword evidence="2" id="KW-1185">Reference proteome</keyword>
<evidence type="ECO:0000313" key="1">
    <source>
        <dbReference type="EMBL" id="CAG8473261.1"/>
    </source>
</evidence>
<evidence type="ECO:0000313" key="2">
    <source>
        <dbReference type="Proteomes" id="UP000789739"/>
    </source>
</evidence>
<dbReference type="AlphaFoldDB" id="A0A9N8W4E7"/>
<comment type="caution">
    <text evidence="1">The sequence shown here is derived from an EMBL/GenBank/DDBJ whole genome shotgun (WGS) entry which is preliminary data.</text>
</comment>
<dbReference type="EMBL" id="CAJVPI010000072">
    <property type="protein sequence ID" value="CAG8473261.1"/>
    <property type="molecule type" value="Genomic_DNA"/>
</dbReference>
<protein>
    <submittedName>
        <fullName evidence="1">2082_t:CDS:1</fullName>
    </submittedName>
</protein>
<reference evidence="1" key="1">
    <citation type="submission" date="2021-06" db="EMBL/GenBank/DDBJ databases">
        <authorList>
            <person name="Kallberg Y."/>
            <person name="Tangrot J."/>
            <person name="Rosling A."/>
        </authorList>
    </citation>
    <scope>NUCLEOTIDE SEQUENCE</scope>
    <source>
        <strain evidence="1">BR232B</strain>
    </source>
</reference>
<accession>A0A9N8W4E7</accession>
<dbReference type="Proteomes" id="UP000789739">
    <property type="component" value="Unassembled WGS sequence"/>
</dbReference>
<organism evidence="1 2">
    <name type="scientific">Paraglomus brasilianum</name>
    <dbReference type="NCBI Taxonomy" id="144538"/>
    <lineage>
        <taxon>Eukaryota</taxon>
        <taxon>Fungi</taxon>
        <taxon>Fungi incertae sedis</taxon>
        <taxon>Mucoromycota</taxon>
        <taxon>Glomeromycotina</taxon>
        <taxon>Glomeromycetes</taxon>
        <taxon>Paraglomerales</taxon>
        <taxon>Paraglomeraceae</taxon>
        <taxon>Paraglomus</taxon>
    </lineage>
</organism>
<proteinExistence type="predicted"/>
<gene>
    <name evidence="1" type="ORF">PBRASI_LOCUS1181</name>
</gene>